<accession>A0A644SYT2</accession>
<evidence type="ECO:0000313" key="3">
    <source>
        <dbReference type="EMBL" id="MPL58932.1"/>
    </source>
</evidence>
<protein>
    <submittedName>
        <fullName evidence="3">Putative aminohydrolase SsnA</fullName>
        <ecNumber evidence="3">3.-.-.-</ecNumber>
    </submittedName>
</protein>
<dbReference type="Pfam" id="PF01979">
    <property type="entry name" value="Amidohydro_1"/>
    <property type="match status" value="1"/>
</dbReference>
<dbReference type="InterPro" id="IPR006680">
    <property type="entry name" value="Amidohydro-rel"/>
</dbReference>
<dbReference type="SUPFAM" id="SSF51556">
    <property type="entry name" value="Metallo-dependent hydrolases"/>
    <property type="match status" value="1"/>
</dbReference>
<evidence type="ECO:0000256" key="1">
    <source>
        <dbReference type="ARBA" id="ARBA00022801"/>
    </source>
</evidence>
<dbReference type="SUPFAM" id="SSF51338">
    <property type="entry name" value="Composite domain of metallo-dependent hydrolases"/>
    <property type="match status" value="1"/>
</dbReference>
<dbReference type="EMBL" id="VSSQ01000008">
    <property type="protein sequence ID" value="MPL58932.1"/>
    <property type="molecule type" value="Genomic_DNA"/>
</dbReference>
<dbReference type="NCBIfam" id="NF005540">
    <property type="entry name" value="PRK07203.1"/>
    <property type="match status" value="1"/>
</dbReference>
<dbReference type="Gene3D" id="2.30.40.10">
    <property type="entry name" value="Urease, subunit C, domain 1"/>
    <property type="match status" value="1"/>
</dbReference>
<dbReference type="Gene3D" id="3.20.20.140">
    <property type="entry name" value="Metal-dependent hydrolases"/>
    <property type="match status" value="1"/>
</dbReference>
<reference evidence="3" key="1">
    <citation type="submission" date="2019-08" db="EMBL/GenBank/DDBJ databases">
        <authorList>
            <person name="Kucharzyk K."/>
            <person name="Murdoch R.W."/>
            <person name="Higgins S."/>
            <person name="Loffler F."/>
        </authorList>
    </citation>
    <scope>NUCLEOTIDE SEQUENCE</scope>
</reference>
<proteinExistence type="predicted"/>
<organism evidence="3">
    <name type="scientific">bioreactor metagenome</name>
    <dbReference type="NCBI Taxonomy" id="1076179"/>
    <lineage>
        <taxon>unclassified sequences</taxon>
        <taxon>metagenomes</taxon>
        <taxon>ecological metagenomes</taxon>
    </lineage>
</organism>
<dbReference type="EC" id="3.-.-.-" evidence="3"/>
<comment type="caution">
    <text evidence="3">The sequence shown here is derived from an EMBL/GenBank/DDBJ whole genome shotgun (WGS) entry which is preliminary data.</text>
</comment>
<name>A0A644SYT2_9ZZZZ</name>
<dbReference type="InterPro" id="IPR017700">
    <property type="entry name" value="Aminohydrolase_SsnA"/>
</dbReference>
<keyword evidence="1 3" id="KW-0378">Hydrolase</keyword>
<dbReference type="InterPro" id="IPR050287">
    <property type="entry name" value="MTA/SAH_deaminase"/>
</dbReference>
<dbReference type="InterPro" id="IPR011059">
    <property type="entry name" value="Metal-dep_hydrolase_composite"/>
</dbReference>
<dbReference type="InterPro" id="IPR032466">
    <property type="entry name" value="Metal_Hydrolase"/>
</dbReference>
<dbReference type="AlphaFoldDB" id="A0A644SYT2"/>
<sequence>MILFENTRLISFAPPAVSAPLDLVAWEPGEDEGQPGKIAAIGKELAKRFPGAGKTGAGGYLSPGLVCAHNHLYSALSRGIGVPIKPSKDFVQVLQHLWWRLDRAIDLPILKASALAGGAEALCAGVTSVVDHHAGPSAIDGSLSVLENAFEELGLRGILCYETSDRNGKEGMKAGIRENLRFAAEVDRSRAAGRGILVEAAIGAHAGFTLGPESMELLGEAVNSSGRGIHIHLAEDRFDPAQSHSSYGKDLMARLEEVGALNEKSIIAHGLWLSREEVELMNERGAYLAHNARSNMNNAVGYNDLLHNHRKVVLGTDGMGSDMLEEFKFAVFRHRESQGPWWPGDFLACLDRGNRLLENYFGGSFGRLETGAAADLVHWDYDPPTPLEAGNVAGHLAFGLSSRSVRSVVVNGRLRIKDKKPLFDLEAIGAEARTQARRLWKTMEGIA</sequence>
<dbReference type="GO" id="GO:0016810">
    <property type="term" value="F:hydrolase activity, acting on carbon-nitrogen (but not peptide) bonds"/>
    <property type="evidence" value="ECO:0007669"/>
    <property type="project" value="InterPro"/>
</dbReference>
<evidence type="ECO:0000259" key="2">
    <source>
        <dbReference type="Pfam" id="PF01979"/>
    </source>
</evidence>
<dbReference type="NCBIfam" id="TIGR03314">
    <property type="entry name" value="Se_ssnA"/>
    <property type="match status" value="1"/>
</dbReference>
<gene>
    <name evidence="3" type="primary">ssnA_1</name>
    <name evidence="3" type="ORF">SDC9_04478</name>
</gene>
<feature type="domain" description="Amidohydrolase-related" evidence="2">
    <location>
        <begin position="60"/>
        <end position="414"/>
    </location>
</feature>
<dbReference type="PANTHER" id="PTHR43794:SF11">
    <property type="entry name" value="AMIDOHYDROLASE-RELATED DOMAIN-CONTAINING PROTEIN"/>
    <property type="match status" value="1"/>
</dbReference>
<dbReference type="PANTHER" id="PTHR43794">
    <property type="entry name" value="AMINOHYDROLASE SSNA-RELATED"/>
    <property type="match status" value="1"/>
</dbReference>